<organism evidence="2 3">
    <name type="scientific">Pseudomonas mosselii</name>
    <dbReference type="NCBI Taxonomy" id="78327"/>
    <lineage>
        <taxon>Bacteria</taxon>
        <taxon>Pseudomonadati</taxon>
        <taxon>Pseudomonadota</taxon>
        <taxon>Gammaproteobacteria</taxon>
        <taxon>Pseudomonadales</taxon>
        <taxon>Pseudomonadaceae</taxon>
        <taxon>Pseudomonas</taxon>
    </lineage>
</organism>
<comment type="caution">
    <text evidence="2">The sequence shown here is derived from an EMBL/GenBank/DDBJ whole genome shotgun (WGS) entry which is preliminary data.</text>
</comment>
<dbReference type="Proteomes" id="UP000309819">
    <property type="component" value="Unassembled WGS sequence"/>
</dbReference>
<sequence>MANSIQRSFSESRRRSCGEARLVVVDSFNEKNLLDRHRKLLFGLAGSEVLFSFECNGGWASLIDGILCLIDKYCAKHNLDIRVVQIKEKFGLLRVYVDGGDVVIDRILDVAELVSSCTCEICGELGRYYEINGWLQVRCLRHQLQMSSEATPVFSEDYSMNVAKTISLILWFFGGDYACWLSQECLALGRVRPVEALTSIQGCQAVHDFLRRQEHGVVS</sequence>
<evidence type="ECO:0000259" key="1">
    <source>
        <dbReference type="Pfam" id="PF09722"/>
    </source>
</evidence>
<evidence type="ECO:0000313" key="3">
    <source>
        <dbReference type="Proteomes" id="UP000309819"/>
    </source>
</evidence>
<name>A0A5R8YZU2_9PSED</name>
<evidence type="ECO:0000313" key="2">
    <source>
        <dbReference type="EMBL" id="TLP59019.1"/>
    </source>
</evidence>
<reference evidence="2 3" key="1">
    <citation type="submission" date="2019-05" db="EMBL/GenBank/DDBJ databases">
        <title>Pseudomonas sp. SC006 isolated from lettuce that can produce HBGAs.</title>
        <authorList>
            <person name="Wang D."/>
            <person name="Liao N."/>
            <person name="Liu D."/>
            <person name="Zhang Z."/>
            <person name="Zou S."/>
        </authorList>
    </citation>
    <scope>NUCLEOTIDE SEQUENCE [LARGE SCALE GENOMIC DNA]</scope>
    <source>
        <strain evidence="2 3">SC006</strain>
    </source>
</reference>
<gene>
    <name evidence="2" type="ORF">FEM01_14015</name>
</gene>
<dbReference type="Pfam" id="PF09722">
    <property type="entry name" value="Xre_MbcA_ParS_C"/>
    <property type="match status" value="1"/>
</dbReference>
<dbReference type="AlphaFoldDB" id="A0A5R8YZU2"/>
<accession>A0A5R8YZU2</accession>
<protein>
    <submittedName>
        <fullName evidence="2">DUF2384 domain-containing protein</fullName>
    </submittedName>
</protein>
<dbReference type="EMBL" id="VAUO01000006">
    <property type="protein sequence ID" value="TLP59019.1"/>
    <property type="molecule type" value="Genomic_DNA"/>
</dbReference>
<proteinExistence type="predicted"/>
<dbReference type="RefSeq" id="WP_138220090.1">
    <property type="nucleotide sequence ID" value="NZ_VAUO01000006.1"/>
</dbReference>
<dbReference type="InterPro" id="IPR024467">
    <property type="entry name" value="Xre/MbcA/ParS-like_toxin-bd"/>
</dbReference>
<feature type="domain" description="Antitoxin Xre/MbcA/ParS-like toxin-binding" evidence="1">
    <location>
        <begin position="178"/>
        <end position="216"/>
    </location>
</feature>
<keyword evidence="3" id="KW-1185">Reference proteome</keyword>
<dbReference type="OrthoDB" id="8909281at2"/>